<keyword evidence="6" id="KW-1133">Transmembrane helix</keyword>
<dbReference type="PANTHER" id="PTHR21461:SF69">
    <property type="entry name" value="GLYCOSYLTRANSFERASE FAMILY 92 PROTEIN"/>
    <property type="match status" value="1"/>
</dbReference>
<evidence type="ECO:0000256" key="5">
    <source>
        <dbReference type="ARBA" id="ARBA00022692"/>
    </source>
</evidence>
<evidence type="ECO:0000313" key="10">
    <source>
        <dbReference type="Proteomes" id="UP001208570"/>
    </source>
</evidence>
<keyword evidence="7" id="KW-0472">Membrane</keyword>
<dbReference type="GO" id="GO:0005737">
    <property type="term" value="C:cytoplasm"/>
    <property type="evidence" value="ECO:0007669"/>
    <property type="project" value="TreeGrafter"/>
</dbReference>
<evidence type="ECO:0000256" key="4">
    <source>
        <dbReference type="ARBA" id="ARBA00022679"/>
    </source>
</evidence>
<evidence type="ECO:0000313" key="9">
    <source>
        <dbReference type="EMBL" id="KAK2153605.1"/>
    </source>
</evidence>
<comment type="subcellular location">
    <subcellularLocation>
        <location evidence="1">Membrane</location>
        <topology evidence="1">Single-pass membrane protein</topology>
    </subcellularLocation>
</comment>
<gene>
    <name evidence="9" type="ORF">LSH36_291g02031</name>
</gene>
<comment type="caution">
    <text evidence="9">The sequence shown here is derived from an EMBL/GenBank/DDBJ whole genome shotgun (WGS) entry which is preliminary data.</text>
</comment>
<comment type="similarity">
    <text evidence="2 8">Belongs to the glycosyltransferase 92 family.</text>
</comment>
<evidence type="ECO:0000256" key="2">
    <source>
        <dbReference type="ARBA" id="ARBA00007647"/>
    </source>
</evidence>
<dbReference type="EC" id="2.4.1.-" evidence="8"/>
<evidence type="ECO:0000256" key="6">
    <source>
        <dbReference type="ARBA" id="ARBA00022989"/>
    </source>
</evidence>
<dbReference type="AlphaFoldDB" id="A0AAD9JJH7"/>
<dbReference type="PANTHER" id="PTHR21461">
    <property type="entry name" value="GLYCOSYLTRANSFERASE FAMILY 92 PROTEIN"/>
    <property type="match status" value="1"/>
</dbReference>
<dbReference type="Pfam" id="PF01697">
    <property type="entry name" value="Glyco_transf_92"/>
    <property type="match status" value="1"/>
</dbReference>
<accession>A0AAD9JJH7</accession>
<reference evidence="9" key="1">
    <citation type="journal article" date="2023" name="Mol. Biol. Evol.">
        <title>Third-Generation Sequencing Reveals the Adaptive Role of the Epigenome in Three Deep-Sea Polychaetes.</title>
        <authorList>
            <person name="Perez M."/>
            <person name="Aroh O."/>
            <person name="Sun Y."/>
            <person name="Lan Y."/>
            <person name="Juniper S.K."/>
            <person name="Young C.R."/>
            <person name="Angers B."/>
            <person name="Qian P.Y."/>
        </authorList>
    </citation>
    <scope>NUCLEOTIDE SEQUENCE</scope>
    <source>
        <strain evidence="9">P08H-3</strain>
    </source>
</reference>
<dbReference type="GO" id="GO:0016020">
    <property type="term" value="C:membrane"/>
    <property type="evidence" value="ECO:0007669"/>
    <property type="project" value="UniProtKB-SubCell"/>
</dbReference>
<keyword evidence="4 8" id="KW-0808">Transferase</keyword>
<proteinExistence type="inferred from homology"/>
<evidence type="ECO:0000256" key="7">
    <source>
        <dbReference type="ARBA" id="ARBA00023136"/>
    </source>
</evidence>
<evidence type="ECO:0000256" key="3">
    <source>
        <dbReference type="ARBA" id="ARBA00022676"/>
    </source>
</evidence>
<sequence>MGIVFMFVTGYRLVFDDAVATVAVKLVPGSNSSAYDDSLPGVKSRNYLDLSADATGLYDHNDDEIARSVHQVRGADRPTIVEDKYEDGDVTCHRRVNVYNISKAYLNLDNWQTVIKDRLYVYSAHVDPRRRNLSTIRIFGIIKSEEVLGRKTAKPYYCQIYSEGSRHPVVKTAKLRTIQGHNHTTFRVIELACQLPSDPWTIPRMVVSVTTEMCTEPNNHIVVRQNYKNGFKTNFTLCLDGVLKHGTAKSNFLVEWIELNVLLGADHVFMYNFTGSAVLDPYLKYYRRKGLITVLPWDIPIRFREDEHEFYHDFLIVWNYAQRTMIHDCLYRNMFVARHLVYLDLDEFIIPQEADVWTWQEMMNRADGGCTGSVVGSYVARNGIFDVSDGYGSGNDLGITTAAHTTMQTRMREAFARTKYILIPEHVLYLNVHVVDAYYNRSFSSCVLPPSIGHVHHYKWLDKDREKHQNFAAVKFKARLIKRMNHVYDNMKT</sequence>
<evidence type="ECO:0000256" key="8">
    <source>
        <dbReference type="RuleBase" id="RU366017"/>
    </source>
</evidence>
<dbReference type="GO" id="GO:0016757">
    <property type="term" value="F:glycosyltransferase activity"/>
    <property type="evidence" value="ECO:0007669"/>
    <property type="project" value="UniProtKB-UniRule"/>
</dbReference>
<dbReference type="EMBL" id="JAODUP010000291">
    <property type="protein sequence ID" value="KAK2153605.1"/>
    <property type="molecule type" value="Genomic_DNA"/>
</dbReference>
<name>A0AAD9JJH7_9ANNE</name>
<evidence type="ECO:0000256" key="1">
    <source>
        <dbReference type="ARBA" id="ARBA00004167"/>
    </source>
</evidence>
<organism evidence="9 10">
    <name type="scientific">Paralvinella palmiformis</name>
    <dbReference type="NCBI Taxonomy" id="53620"/>
    <lineage>
        <taxon>Eukaryota</taxon>
        <taxon>Metazoa</taxon>
        <taxon>Spiralia</taxon>
        <taxon>Lophotrochozoa</taxon>
        <taxon>Annelida</taxon>
        <taxon>Polychaeta</taxon>
        <taxon>Sedentaria</taxon>
        <taxon>Canalipalpata</taxon>
        <taxon>Terebellida</taxon>
        <taxon>Terebelliformia</taxon>
        <taxon>Alvinellidae</taxon>
        <taxon>Paralvinella</taxon>
    </lineage>
</organism>
<protein>
    <recommendedName>
        <fullName evidence="8">Glycosyltransferase family 92 protein</fullName>
        <ecNumber evidence="8">2.4.1.-</ecNumber>
    </recommendedName>
</protein>
<keyword evidence="10" id="KW-1185">Reference proteome</keyword>
<dbReference type="Proteomes" id="UP001208570">
    <property type="component" value="Unassembled WGS sequence"/>
</dbReference>
<keyword evidence="3 8" id="KW-0328">Glycosyltransferase</keyword>
<keyword evidence="5" id="KW-0812">Transmembrane</keyword>
<dbReference type="InterPro" id="IPR008166">
    <property type="entry name" value="Glyco_transf_92"/>
</dbReference>